<dbReference type="Proteomes" id="UP001595660">
    <property type="component" value="Unassembled WGS sequence"/>
</dbReference>
<evidence type="ECO:0000313" key="2">
    <source>
        <dbReference type="Proteomes" id="UP001595660"/>
    </source>
</evidence>
<proteinExistence type="predicted"/>
<comment type="caution">
    <text evidence="1">The sequence shown here is derived from an EMBL/GenBank/DDBJ whole genome shotgun (WGS) entry which is preliminary data.</text>
</comment>
<reference evidence="1 2" key="1">
    <citation type="journal article" date="2019" name="Int. J. Syst. Evol. Microbiol.">
        <title>The Global Catalogue of Microorganisms (GCM) 10K type strain sequencing project: providing services to taxonomists for standard genome sequencing and annotation.</title>
        <authorList>
            <consortium name="The Broad Institute Genomics Platform"/>
            <consortium name="The Broad Institute Genome Sequencing Center for Infectious Disease"/>
            <person name="Wu L."/>
            <person name="Ma J."/>
        </authorList>
    </citation>
    <scope>NUCLEOTIDE SEQUENCE [LARGE SCALE GENOMIC DNA]</scope>
    <source>
        <strain evidence="1 2">CGMCC 1.12562</strain>
    </source>
</reference>
<name>A0ABD5NG36_9EURY</name>
<dbReference type="RefSeq" id="WP_232570787.1">
    <property type="nucleotide sequence ID" value="NZ_CP089466.1"/>
</dbReference>
<keyword evidence="2" id="KW-1185">Reference proteome</keyword>
<dbReference type="GeneID" id="69118902"/>
<organism evidence="1 2">
    <name type="scientific">Halobacterium litoreum</name>
    <dbReference type="NCBI Taxonomy" id="2039234"/>
    <lineage>
        <taxon>Archaea</taxon>
        <taxon>Methanobacteriati</taxon>
        <taxon>Methanobacteriota</taxon>
        <taxon>Stenosarchaea group</taxon>
        <taxon>Halobacteria</taxon>
        <taxon>Halobacteriales</taxon>
        <taxon>Halobacteriaceae</taxon>
        <taxon>Halobacterium</taxon>
    </lineage>
</organism>
<protein>
    <submittedName>
        <fullName evidence="1">Uncharacterized protein</fullName>
    </submittedName>
</protein>
<sequence length="114" mass="13039">MDAVWDGDGVADGFADEFESWATRNGGTMAERTDERLRCEFESSDTQMMTGVGVYEANGRHMLRFETVREELELKMLTRFEIGETRLALQSDKGSRMFVFDADAGEWRVEKKPV</sequence>
<accession>A0ABD5NG36</accession>
<dbReference type="AlphaFoldDB" id="A0ABD5NG36"/>
<dbReference type="EMBL" id="JBHRWN010000002">
    <property type="protein sequence ID" value="MFC3478096.1"/>
    <property type="molecule type" value="Genomic_DNA"/>
</dbReference>
<evidence type="ECO:0000313" key="1">
    <source>
        <dbReference type="EMBL" id="MFC3478096.1"/>
    </source>
</evidence>
<gene>
    <name evidence="1" type="ORF">ACFOKC_10215</name>
</gene>